<dbReference type="RefSeq" id="WP_247463936.1">
    <property type="nucleotide sequence ID" value="NZ_JBHMAR010000006.1"/>
</dbReference>
<feature type="transmembrane region" description="Helical" evidence="1">
    <location>
        <begin position="160"/>
        <end position="185"/>
    </location>
</feature>
<feature type="transmembrane region" description="Helical" evidence="1">
    <location>
        <begin position="239"/>
        <end position="263"/>
    </location>
</feature>
<keyword evidence="3" id="KW-1185">Reference proteome</keyword>
<keyword evidence="1" id="KW-0812">Transmembrane</keyword>
<dbReference type="Proteomes" id="UP001589703">
    <property type="component" value="Unassembled WGS sequence"/>
</dbReference>
<sequence length="268" mass="27181">MTTAVTPPATGPGHVRITAAGLLRSEWTKLRSVRSLRLTLALSFAAVAALSAYLLIDGETLGDGAAADVPFAFTAVYPLGVLALTVLGVLVVTGEYSSGTVRASMIAAPRRTGVLLAKAAVLAGVTTALGALLSVALYVLTRITGAVPAAAGMSLFDPAMSGGVVAATLLLPYGALFGIALGALVRNAAAAITLYFGVFQLGPQIFPVFLPDGLTGFTHWMPFAAMDVVRGAGLADGPYGVGTAVAVLLAWAAALGGVSWWLLKTRDI</sequence>
<evidence type="ECO:0000313" key="2">
    <source>
        <dbReference type="EMBL" id="MFB9735202.1"/>
    </source>
</evidence>
<dbReference type="EMBL" id="JBHMAR010000006">
    <property type="protein sequence ID" value="MFB9735202.1"/>
    <property type="molecule type" value="Genomic_DNA"/>
</dbReference>
<reference evidence="2 3" key="1">
    <citation type="submission" date="2024-09" db="EMBL/GenBank/DDBJ databases">
        <authorList>
            <person name="Sun Q."/>
            <person name="Mori K."/>
        </authorList>
    </citation>
    <scope>NUCLEOTIDE SEQUENCE [LARGE SCALE GENOMIC DNA]</scope>
    <source>
        <strain evidence="2 3">JCM 10918</strain>
    </source>
</reference>
<feature type="transmembrane region" description="Helical" evidence="1">
    <location>
        <begin position="38"/>
        <end position="56"/>
    </location>
</feature>
<name>A0ABV5VBL0_9ACTN</name>
<feature type="transmembrane region" description="Helical" evidence="1">
    <location>
        <begin position="115"/>
        <end position="140"/>
    </location>
</feature>
<organism evidence="2 3">
    <name type="scientific">Streptomyces thermocoprophilus</name>
    <dbReference type="NCBI Taxonomy" id="78356"/>
    <lineage>
        <taxon>Bacteria</taxon>
        <taxon>Bacillati</taxon>
        <taxon>Actinomycetota</taxon>
        <taxon>Actinomycetes</taxon>
        <taxon>Kitasatosporales</taxon>
        <taxon>Streptomycetaceae</taxon>
        <taxon>Streptomyces</taxon>
    </lineage>
</organism>
<feature type="transmembrane region" description="Helical" evidence="1">
    <location>
        <begin position="76"/>
        <end position="94"/>
    </location>
</feature>
<gene>
    <name evidence="2" type="ORF">ACFFRO_08655</name>
</gene>
<evidence type="ECO:0000313" key="3">
    <source>
        <dbReference type="Proteomes" id="UP001589703"/>
    </source>
</evidence>
<keyword evidence="1" id="KW-1133">Transmembrane helix</keyword>
<accession>A0ABV5VBL0</accession>
<proteinExistence type="predicted"/>
<comment type="caution">
    <text evidence="2">The sequence shown here is derived from an EMBL/GenBank/DDBJ whole genome shotgun (WGS) entry which is preliminary data.</text>
</comment>
<protein>
    <submittedName>
        <fullName evidence="2">ABC transporter permease</fullName>
    </submittedName>
</protein>
<keyword evidence="1" id="KW-0472">Membrane</keyword>
<feature type="transmembrane region" description="Helical" evidence="1">
    <location>
        <begin position="192"/>
        <end position="210"/>
    </location>
</feature>
<evidence type="ECO:0000256" key="1">
    <source>
        <dbReference type="SAM" id="Phobius"/>
    </source>
</evidence>